<dbReference type="STRING" id="1802370.A2Z62_01915"/>
<dbReference type="SUPFAM" id="SSF52540">
    <property type="entry name" value="P-loop containing nucleoside triphosphate hydrolases"/>
    <property type="match status" value="1"/>
</dbReference>
<proteinExistence type="predicted"/>
<protein>
    <recommendedName>
        <fullName evidence="1">DUF8128 domain-containing protein</fullName>
    </recommendedName>
</protein>
<sequence>MRSNIEHKFNSPNEELEWLRNRYKEESLEAKKGEKMIEEQELAAKVLYEHIRKEPEKTLGDNYKLSAKEQESLVAKILNLAPESHDKKIEELLAVAEGKGILNAVSIARNLKDPHLEDDLHRALIQFYIKGDVSKQKIKKPLSQALDMVLYEISLPQEKEEDKKEKNFKEFISAMEQFYGGMMILDKDKEEYFALEIGLPVIGEEIVFYAAVPRSKSSLMEKQISALFANARIEEKREDYNIFKPGGVSAGSAAKLKTYPVLPIRTYDKFDVDPMFVIANAFSKLRKIGEGASLQIVIGPADSSYGKKIKKTAEEIRKGKKLFEALKKAGIVGTGIFSFIGDFIFSDSSSKKDDDEKGKEKERKMETVNEDVAKMIEEKASRPMMSANLRILVSADSQEKSDSILKEIESAFLQFTEPQGNALKFRNLKGKELENLFYKFSFRLFDKNEAFYLNTAEMATVFHFPKGISTISQLKYVKAKDAPPPLNLPQEGILLGKNFYRGDESLIYMKDDDRRRHFYLIGQTGTGKSVLLKNMIVQDMEQGKGVCYIDPHGSDLEDILSRIPKDRVEDLIYFDPAGRDRTMGLNMLEYDSAYPEQKTFIVNELLGIFNKLFDMKIAGGPMFEQYFRNSALLAMDDPESGNTLLEISRVMSNKAFRDLKLSRCRNLSVKLFWKDVAEKAGGEASLVNIVPYITSKFDNFLGNDIMRPIIAQEKSSFDFRKIMDEKKILLINLSKGRLGDINSHLLGLIIVGKLLMAALSRADIPESERNDFYLYIDEFQNVTTDSIAVILSEARKYKLNLTIAHQFIGQLEENIKKAVFGNVGSMGAFRVGAEDGEFLAKQFEPVFDAGDLLNIDNYRAYLKLLIEGQSTRPFSVATLPFQKGDVNFGKEAALLSLARYGRLRSQVDEEINKKFNA</sequence>
<dbReference type="EMBL" id="MHTA01000029">
    <property type="protein sequence ID" value="OHA53814.1"/>
    <property type="molecule type" value="Genomic_DNA"/>
</dbReference>
<dbReference type="Pfam" id="PF26449">
    <property type="entry name" value="DUF8128"/>
    <property type="match status" value="1"/>
</dbReference>
<evidence type="ECO:0000313" key="3">
    <source>
        <dbReference type="Proteomes" id="UP000177649"/>
    </source>
</evidence>
<name>A0A1G2PZP4_9BACT</name>
<dbReference type="InterPro" id="IPR051162">
    <property type="entry name" value="T4SS_component"/>
</dbReference>
<dbReference type="InterPro" id="IPR058441">
    <property type="entry name" value="DUF8128"/>
</dbReference>
<dbReference type="PANTHER" id="PTHR30121">
    <property type="entry name" value="UNCHARACTERIZED PROTEIN YJGR-RELATED"/>
    <property type="match status" value="1"/>
</dbReference>
<evidence type="ECO:0000313" key="2">
    <source>
        <dbReference type="EMBL" id="OHA53814.1"/>
    </source>
</evidence>
<dbReference type="Proteomes" id="UP000177649">
    <property type="component" value="Unassembled WGS sequence"/>
</dbReference>
<reference evidence="2 3" key="1">
    <citation type="journal article" date="2016" name="Nat. Commun.">
        <title>Thousands of microbial genomes shed light on interconnected biogeochemical processes in an aquifer system.</title>
        <authorList>
            <person name="Anantharaman K."/>
            <person name="Brown C.T."/>
            <person name="Hug L.A."/>
            <person name="Sharon I."/>
            <person name="Castelle C.J."/>
            <person name="Probst A.J."/>
            <person name="Thomas B.C."/>
            <person name="Singh A."/>
            <person name="Wilkins M.J."/>
            <person name="Karaoz U."/>
            <person name="Brodie E.L."/>
            <person name="Williams K.H."/>
            <person name="Hubbard S.S."/>
            <person name="Banfield J.F."/>
        </authorList>
    </citation>
    <scope>NUCLEOTIDE SEQUENCE [LARGE SCALE GENOMIC DNA]</scope>
</reference>
<dbReference type="PANTHER" id="PTHR30121:SF11">
    <property type="entry name" value="AAA+ ATPASE DOMAIN-CONTAINING PROTEIN"/>
    <property type="match status" value="1"/>
</dbReference>
<accession>A0A1G2PZP4</accession>
<dbReference type="AlphaFoldDB" id="A0A1G2PZP4"/>
<comment type="caution">
    <text evidence="2">The sequence shown here is derived from an EMBL/GenBank/DDBJ whole genome shotgun (WGS) entry which is preliminary data.</text>
</comment>
<dbReference type="InterPro" id="IPR027417">
    <property type="entry name" value="P-loop_NTPase"/>
</dbReference>
<evidence type="ECO:0000259" key="1">
    <source>
        <dbReference type="Pfam" id="PF26449"/>
    </source>
</evidence>
<dbReference type="Gene3D" id="3.40.50.300">
    <property type="entry name" value="P-loop containing nucleotide triphosphate hydrolases"/>
    <property type="match status" value="2"/>
</dbReference>
<feature type="domain" description="DUF8128" evidence="1">
    <location>
        <begin position="203"/>
        <end position="466"/>
    </location>
</feature>
<organism evidence="2 3">
    <name type="scientific">Candidatus Terrybacteria bacterium RIFCSPLOWO2_02_42_20</name>
    <dbReference type="NCBI Taxonomy" id="1802370"/>
    <lineage>
        <taxon>Bacteria</taxon>
        <taxon>Candidatus Terryibacteriota</taxon>
    </lineage>
</organism>
<gene>
    <name evidence="2" type="ORF">A2Z62_01915</name>
</gene>